<evidence type="ECO:0000313" key="12">
    <source>
        <dbReference type="WBParaSite" id="TASK_0000357701-mRNA-1"/>
    </source>
</evidence>
<accession>A0A0R3W1G7</accession>
<evidence type="ECO:0000256" key="6">
    <source>
        <dbReference type="ARBA" id="ARBA00032298"/>
    </source>
</evidence>
<evidence type="ECO:0000256" key="8">
    <source>
        <dbReference type="ARBA" id="ARBA00064185"/>
    </source>
</evidence>
<dbReference type="Proteomes" id="UP000282613">
    <property type="component" value="Unassembled WGS sequence"/>
</dbReference>
<gene>
    <name evidence="10" type="ORF">TASK_LOCUS3578</name>
</gene>
<keyword evidence="9" id="KW-0732">Signal</keyword>
<dbReference type="GO" id="GO:0000151">
    <property type="term" value="C:ubiquitin ligase complex"/>
    <property type="evidence" value="ECO:0007669"/>
    <property type="project" value="TreeGrafter"/>
</dbReference>
<comment type="function">
    <text evidence="7">E3 ubiquitin-protein ligase which accepts ubiquitin from specific E2 ubiquitin-conjugating enzymes, and transfers it to substrates, generally promoting their degradation by the proteasome. Independently of its E3 ubiquitin-protein ligase activity, acts as an inhibitor of CPSF3 endonuclease activity by blocking CPSF3 active site.</text>
</comment>
<proteinExistence type="predicted"/>
<dbReference type="WBParaSite" id="TASK_0000357701-mRNA-1">
    <property type="protein sequence ID" value="TASK_0000357701-mRNA-1"/>
    <property type="gene ID" value="TASK_0000357701"/>
</dbReference>
<dbReference type="PANTHER" id="PTHR31531">
    <property type="entry name" value="E3 UBIQUITIN-PROTEIN LIGASE E3D FAMILY MEMBER"/>
    <property type="match status" value="1"/>
</dbReference>
<dbReference type="EMBL" id="UYRS01018304">
    <property type="protein sequence ID" value="VDK32032.1"/>
    <property type="molecule type" value="Genomic_DNA"/>
</dbReference>
<reference evidence="10 11" key="2">
    <citation type="submission" date="2018-11" db="EMBL/GenBank/DDBJ databases">
        <authorList>
            <consortium name="Pathogen Informatics"/>
        </authorList>
    </citation>
    <scope>NUCLEOTIDE SEQUENCE [LARGE SCALE GENOMIC DNA]</scope>
</reference>
<dbReference type="GO" id="GO:0043161">
    <property type="term" value="P:proteasome-mediated ubiquitin-dependent protein catabolic process"/>
    <property type="evidence" value="ECO:0007669"/>
    <property type="project" value="TreeGrafter"/>
</dbReference>
<dbReference type="OrthoDB" id="6225314at2759"/>
<feature type="signal peptide" evidence="9">
    <location>
        <begin position="1"/>
        <end position="23"/>
    </location>
</feature>
<sequence length="399" mass="43623">MGACSLIKSKVCLILCIPTYSCAFKVVSPNIFSFSEIAPKIDVLFENLSITPASGKLNSDSSGNFESVSFDATCLSDSGDDRRYSHICERIVNGEMLRCKFCDGDIADIRNITKVDKLPSVDALASSEPNAFFCHEGNSIPAFNGAPLSRLVASLPLSSALCNGLEIIFNSDVWNSKSTKMISKLEGVFCSRCHIMLGRLVGSGANTVIVLWTTSVKVWTQEVDVDGDYLRHVELPLIQHDTDFFELLFSHMLEDGHYRLILSAGSYETPMNFALIWLLDQRSCLYTATIDTARVANACEGDASKHTEAFVVTAERTPVLKVLYRLLTSPGPSGPLTAADPLFDEWSRDFSVGHLQLPLETCTQLATFLSQVTQRLAPQLRCGEGHTEGFTVGGVPVRA</sequence>
<reference evidence="12" key="1">
    <citation type="submission" date="2017-02" db="UniProtKB">
        <authorList>
            <consortium name="WormBaseParasite"/>
        </authorList>
    </citation>
    <scope>IDENTIFICATION</scope>
</reference>
<protein>
    <recommendedName>
        <fullName evidence="3">E3 ubiquitin-protein ligase E3D</fullName>
        <ecNumber evidence="2">2.3.2.26</ecNumber>
    </recommendedName>
    <alternativeName>
        <fullName evidence="6">HECT-type E3 ubiquitin transferase E3D</fullName>
    </alternativeName>
    <alternativeName>
        <fullName evidence="5">UbcH10-binding protein with a HECT-like domain</fullName>
    </alternativeName>
    <alternativeName>
        <fullName evidence="4">Ubiquitin-conjugating enzyme E2C-binding protein</fullName>
    </alternativeName>
</protein>
<dbReference type="GO" id="GO:0030332">
    <property type="term" value="F:cyclin binding"/>
    <property type="evidence" value="ECO:0007669"/>
    <property type="project" value="TreeGrafter"/>
</dbReference>
<name>A0A0R3W1G7_TAEAS</name>
<evidence type="ECO:0000256" key="9">
    <source>
        <dbReference type="SAM" id="SignalP"/>
    </source>
</evidence>
<dbReference type="PANTHER" id="PTHR31531:SF2">
    <property type="entry name" value="E3 UBIQUITIN-PROTEIN LIGASE E3D"/>
    <property type="match status" value="1"/>
</dbReference>
<dbReference type="GO" id="GO:0061630">
    <property type="term" value="F:ubiquitin protein ligase activity"/>
    <property type="evidence" value="ECO:0007669"/>
    <property type="project" value="UniProtKB-EC"/>
</dbReference>
<dbReference type="GO" id="GO:0005634">
    <property type="term" value="C:nucleus"/>
    <property type="evidence" value="ECO:0007669"/>
    <property type="project" value="TreeGrafter"/>
</dbReference>
<dbReference type="EC" id="2.3.2.26" evidence="2"/>
<dbReference type="GO" id="GO:0031624">
    <property type="term" value="F:ubiquitin conjugating enzyme binding"/>
    <property type="evidence" value="ECO:0007669"/>
    <property type="project" value="TreeGrafter"/>
</dbReference>
<dbReference type="GO" id="GO:0051865">
    <property type="term" value="P:protein autoubiquitination"/>
    <property type="evidence" value="ECO:0007669"/>
    <property type="project" value="TreeGrafter"/>
</dbReference>
<keyword evidence="11" id="KW-1185">Reference proteome</keyword>
<dbReference type="GO" id="GO:0006513">
    <property type="term" value="P:protein monoubiquitination"/>
    <property type="evidence" value="ECO:0007669"/>
    <property type="project" value="TreeGrafter"/>
</dbReference>
<evidence type="ECO:0000256" key="2">
    <source>
        <dbReference type="ARBA" id="ARBA00012485"/>
    </source>
</evidence>
<evidence type="ECO:0000256" key="3">
    <source>
        <dbReference type="ARBA" id="ARBA00013646"/>
    </source>
</evidence>
<organism evidence="12">
    <name type="scientific">Taenia asiatica</name>
    <name type="common">Asian tapeworm</name>
    <dbReference type="NCBI Taxonomy" id="60517"/>
    <lineage>
        <taxon>Eukaryota</taxon>
        <taxon>Metazoa</taxon>
        <taxon>Spiralia</taxon>
        <taxon>Lophotrochozoa</taxon>
        <taxon>Platyhelminthes</taxon>
        <taxon>Cestoda</taxon>
        <taxon>Eucestoda</taxon>
        <taxon>Cyclophyllidea</taxon>
        <taxon>Taeniidae</taxon>
        <taxon>Taenia</taxon>
    </lineage>
</organism>
<evidence type="ECO:0000313" key="10">
    <source>
        <dbReference type="EMBL" id="VDK32032.1"/>
    </source>
</evidence>
<evidence type="ECO:0000256" key="5">
    <source>
        <dbReference type="ARBA" id="ARBA00032234"/>
    </source>
</evidence>
<dbReference type="GO" id="GO:0005829">
    <property type="term" value="C:cytosol"/>
    <property type="evidence" value="ECO:0007669"/>
    <property type="project" value="TreeGrafter"/>
</dbReference>
<evidence type="ECO:0000256" key="1">
    <source>
        <dbReference type="ARBA" id="ARBA00000885"/>
    </source>
</evidence>
<evidence type="ECO:0000313" key="11">
    <source>
        <dbReference type="Proteomes" id="UP000282613"/>
    </source>
</evidence>
<comment type="catalytic activity">
    <reaction evidence="1">
        <text>S-ubiquitinyl-[E2 ubiquitin-conjugating enzyme]-L-cysteine + [acceptor protein]-L-lysine = [E2 ubiquitin-conjugating enzyme]-L-cysteine + N(6)-ubiquitinyl-[acceptor protein]-L-lysine.</text>
        <dbReference type="EC" id="2.3.2.26"/>
    </reaction>
</comment>
<evidence type="ECO:0000256" key="4">
    <source>
        <dbReference type="ARBA" id="ARBA00029737"/>
    </source>
</evidence>
<dbReference type="AlphaFoldDB" id="A0A0R3W1G7"/>
<comment type="subunit">
    <text evidence="8">Interacts with UBE2C/UbcH10 (E2 ubiquitin-conjugating enzyme). In vitro, interacts with cyclin-B.</text>
</comment>
<dbReference type="Pfam" id="PF09814">
    <property type="entry name" value="HECT_2"/>
    <property type="match status" value="1"/>
</dbReference>
<feature type="chain" id="PRO_5043132505" description="E3 ubiquitin-protein ligase E3D" evidence="9">
    <location>
        <begin position="24"/>
        <end position="399"/>
    </location>
</feature>
<evidence type="ECO:0000256" key="7">
    <source>
        <dbReference type="ARBA" id="ARBA00053831"/>
    </source>
</evidence>
<dbReference type="InterPro" id="IPR019193">
    <property type="entry name" value="UBQ-conj_enz_E2-bd_prot"/>
</dbReference>
<dbReference type="GO" id="GO:0000209">
    <property type="term" value="P:protein polyubiquitination"/>
    <property type="evidence" value="ECO:0007669"/>
    <property type="project" value="TreeGrafter"/>
</dbReference>